<dbReference type="PROSITE" id="PS51898">
    <property type="entry name" value="TYR_RECOMBINASE"/>
    <property type="match status" value="1"/>
</dbReference>
<sequence>MSTQRPGSQRQNPIHAAGRSGSDVHHSKEDALDDREFELLLEGARDLAGSPYYYDHDPVFTIMVLGRLGLRRGELAHLEEDWIDWRNEMIEIPDHEQCTRSQDGGGPCGYCRQLARQRVEVADDLTIDEALEWMWVPKTAAAAREIYFGFDARLKLAIERYFESDTYTRFEASGTAINRRVKKAAERAPQLKRENVRPHSLRATCATYHAGRGLELLPLMQMMGWAQPATAEIYIGRSGVNTARQLDSIHST</sequence>
<dbReference type="KEGG" id="vg:16045707"/>
<dbReference type="Proteomes" id="UP000202528">
    <property type="component" value="Segment"/>
</dbReference>
<evidence type="ECO:0000313" key="5">
    <source>
        <dbReference type="EMBL" id="AGN33831.1"/>
    </source>
</evidence>
<evidence type="ECO:0000259" key="4">
    <source>
        <dbReference type="PROSITE" id="PS51898"/>
    </source>
</evidence>
<organism evidence="5 6">
    <name type="scientific">Halorubrum virus CGphi46</name>
    <dbReference type="NCBI Taxonomy" id="754066"/>
    <lineage>
        <taxon>Viruses</taxon>
        <taxon>Duplodnaviria</taxon>
        <taxon>Heunggongvirae</taxon>
        <taxon>Uroviricota</taxon>
        <taxon>Caudoviricetes</taxon>
        <taxon>Kirjokansivirales</taxon>
        <taxon>Graaviviridae</taxon>
        <taxon>Seejivirus</taxon>
        <taxon>Seejivirus salhabitans</taxon>
    </lineage>
</organism>
<evidence type="ECO:0000256" key="2">
    <source>
        <dbReference type="ARBA" id="ARBA00023172"/>
    </source>
</evidence>
<dbReference type="GeneID" id="16045707"/>
<proteinExistence type="inferred from homology"/>
<accession>R9TMN5</accession>
<feature type="region of interest" description="Disordered" evidence="3">
    <location>
        <begin position="1"/>
        <end position="28"/>
    </location>
</feature>
<dbReference type="GO" id="GO:0006310">
    <property type="term" value="P:DNA recombination"/>
    <property type="evidence" value="ECO:0007669"/>
    <property type="project" value="UniProtKB-KW"/>
</dbReference>
<dbReference type="Gene3D" id="1.10.443.10">
    <property type="entry name" value="Intergrase catalytic core"/>
    <property type="match status" value="1"/>
</dbReference>
<dbReference type="SUPFAM" id="SSF56349">
    <property type="entry name" value="DNA breaking-rejoining enzymes"/>
    <property type="match status" value="1"/>
</dbReference>
<name>R9TMN5_9CAUD</name>
<dbReference type="Pfam" id="PF00589">
    <property type="entry name" value="Phage_integrase"/>
    <property type="match status" value="1"/>
</dbReference>
<dbReference type="InterPro" id="IPR002104">
    <property type="entry name" value="Integrase_catalytic"/>
</dbReference>
<reference evidence="5 6" key="1">
    <citation type="submission" date="2010-09" db="EMBL/GenBank/DDBJ databases">
        <title>The Genome Sequence of Halorubrum phage CGphi46.</title>
        <authorList>
            <consortium name="The Broad Institute Genome Sequencing Platform"/>
            <person name="Henn M.R."/>
            <person name="Dillon J."/>
            <person name="Levin J."/>
            <person name="Malboeuf C."/>
            <person name="Casali M."/>
            <person name="Russ C."/>
            <person name="Lennon N."/>
            <person name="Chapman S.B."/>
            <person name="Erlich R."/>
            <person name="Young S.K."/>
            <person name="Yandava C."/>
            <person name="Zeng Q."/>
            <person name="Fitzgerald M.F."/>
            <person name="Alvarado L."/>
            <person name="Anderson S."/>
            <person name="Berlin A."/>
            <person name="Chen Z."/>
            <person name="Freedman E."/>
            <person name="Gellesch M."/>
            <person name="Goldberg J."/>
            <person name="Green L."/>
            <person name="Griggs A."/>
            <person name="Gujja S."/>
            <person name="Heilman E."/>
            <person name="Heiman D."/>
            <person name="Hollinger A."/>
            <person name="Howarth C."/>
            <person name="Larson L."/>
            <person name="Mehta T."/>
            <person name="Neiman D."/>
            <person name="Pearson M."/>
            <person name="Roberts A."/>
            <person name="Ryan E."/>
            <person name="Saif S."/>
            <person name="Shea T."/>
            <person name="Shenoy N."/>
            <person name="Sisk P."/>
            <person name="Stolte C."/>
            <person name="Sykes S."/>
            <person name="White J."/>
            <person name="Haas B."/>
            <person name="Nusbaum C."/>
            <person name="Birren B."/>
        </authorList>
    </citation>
    <scope>NUCLEOTIDE SEQUENCE [LARGE SCALE GENOMIC DNA]</scope>
    <source>
        <strain evidence="5 6">CGphi46</strain>
    </source>
</reference>
<comment type="similarity">
    <text evidence="1">Belongs to the 'phage' integrase family.</text>
</comment>
<dbReference type="InterPro" id="IPR011010">
    <property type="entry name" value="DNA_brk_join_enz"/>
</dbReference>
<dbReference type="GO" id="GO:0003677">
    <property type="term" value="F:DNA binding"/>
    <property type="evidence" value="ECO:0007669"/>
    <property type="project" value="InterPro"/>
</dbReference>
<keyword evidence="2" id="KW-0233">DNA recombination</keyword>
<evidence type="ECO:0000256" key="1">
    <source>
        <dbReference type="ARBA" id="ARBA00008857"/>
    </source>
</evidence>
<protein>
    <recommendedName>
        <fullName evidence="4">Tyr recombinase domain-containing protein</fullName>
    </recommendedName>
</protein>
<keyword evidence="6" id="KW-1185">Reference proteome</keyword>
<dbReference type="OrthoDB" id="24128at10239"/>
<evidence type="ECO:0000256" key="3">
    <source>
        <dbReference type="SAM" id="MobiDB-lite"/>
    </source>
</evidence>
<dbReference type="GO" id="GO:0015074">
    <property type="term" value="P:DNA integration"/>
    <property type="evidence" value="ECO:0007669"/>
    <property type="project" value="InterPro"/>
</dbReference>
<dbReference type="InterPro" id="IPR013762">
    <property type="entry name" value="Integrase-like_cat_sf"/>
</dbReference>
<dbReference type="EMBL" id="HQ332141">
    <property type="protein sequence ID" value="AGN33831.1"/>
    <property type="molecule type" value="Genomic_DNA"/>
</dbReference>
<dbReference type="CDD" id="cd00397">
    <property type="entry name" value="DNA_BRE_C"/>
    <property type="match status" value="1"/>
</dbReference>
<feature type="domain" description="Tyr recombinase" evidence="4">
    <location>
        <begin position="27"/>
        <end position="251"/>
    </location>
</feature>
<feature type="compositionally biased region" description="Polar residues" evidence="3">
    <location>
        <begin position="1"/>
        <end position="12"/>
    </location>
</feature>
<dbReference type="RefSeq" id="YP_008126578.1">
    <property type="nucleotide sequence ID" value="NC_021537.1"/>
</dbReference>
<gene>
    <name evidence="5" type="ORF">HALG_00043</name>
</gene>
<evidence type="ECO:0000313" key="6">
    <source>
        <dbReference type="Proteomes" id="UP000202528"/>
    </source>
</evidence>